<sequence length="221" mass="23626">MDPNKLQAEIDTYIARTPRSAKLQKQAEAYLPGGSSRGTSYFDPYPHFIERGEGPYIVDVDGNKSLDFMINATSLILGHADSSIAEVISDQAGKGAAFSGPTSAQIRLANILTSRIPSVDTIRFTNSGTEGTMMAVRAARQFTGREKILKIEGGYHGSHDYVSVSVYPAKDSLDPAGPTPIPEYSTQPSAIADGVFVVAYNDPPAAEAVIRENADEIACVI</sequence>
<proteinExistence type="predicted"/>
<dbReference type="InterPro" id="IPR015424">
    <property type="entry name" value="PyrdxlP-dep_Trfase"/>
</dbReference>
<dbReference type="GO" id="GO:0030170">
    <property type="term" value="F:pyridoxal phosphate binding"/>
    <property type="evidence" value="ECO:0007669"/>
    <property type="project" value="InterPro"/>
</dbReference>
<reference evidence="3" key="1">
    <citation type="submission" date="2018-05" db="EMBL/GenBank/DDBJ databases">
        <authorList>
            <person name="Lanie J.A."/>
            <person name="Ng W.-L."/>
            <person name="Kazmierczak K.M."/>
            <person name="Andrzejewski T.M."/>
            <person name="Davidsen T.M."/>
            <person name="Wayne K.J."/>
            <person name="Tettelin H."/>
            <person name="Glass J.I."/>
            <person name="Rusch D."/>
            <person name="Podicherti R."/>
            <person name="Tsui H.-C.T."/>
            <person name="Winkler M.E."/>
        </authorList>
    </citation>
    <scope>NUCLEOTIDE SEQUENCE</scope>
</reference>
<dbReference type="SUPFAM" id="SSF53383">
    <property type="entry name" value="PLP-dependent transferases"/>
    <property type="match status" value="1"/>
</dbReference>
<dbReference type="InterPro" id="IPR015422">
    <property type="entry name" value="PyrdxlP-dep_Trfase_small"/>
</dbReference>
<evidence type="ECO:0000256" key="1">
    <source>
        <dbReference type="ARBA" id="ARBA00001933"/>
    </source>
</evidence>
<dbReference type="PANTHER" id="PTHR43713">
    <property type="entry name" value="GLUTAMATE-1-SEMIALDEHYDE 2,1-AMINOMUTASE"/>
    <property type="match status" value="1"/>
</dbReference>
<dbReference type="AlphaFoldDB" id="A0A383ANS8"/>
<name>A0A383ANS8_9ZZZZ</name>
<accession>A0A383ANS8</accession>
<evidence type="ECO:0008006" key="4">
    <source>
        <dbReference type="Google" id="ProtNLM"/>
    </source>
</evidence>
<comment type="cofactor">
    <cofactor evidence="1">
        <name>pyridoxal 5'-phosphate</name>
        <dbReference type="ChEBI" id="CHEBI:597326"/>
    </cofactor>
</comment>
<dbReference type="Pfam" id="PF00202">
    <property type="entry name" value="Aminotran_3"/>
    <property type="match status" value="1"/>
</dbReference>
<dbReference type="EMBL" id="UINC01193725">
    <property type="protein sequence ID" value="SVE09477.1"/>
    <property type="molecule type" value="Genomic_DNA"/>
</dbReference>
<dbReference type="Gene3D" id="3.40.640.10">
    <property type="entry name" value="Type I PLP-dependent aspartate aminotransferase-like (Major domain)"/>
    <property type="match status" value="1"/>
</dbReference>
<feature type="non-terminal residue" evidence="3">
    <location>
        <position position="221"/>
    </location>
</feature>
<gene>
    <name evidence="3" type="ORF">METZ01_LOCUS462331</name>
</gene>
<dbReference type="PANTHER" id="PTHR43713:SF3">
    <property type="entry name" value="GLUTAMATE-1-SEMIALDEHYDE 2,1-AMINOMUTASE 1, CHLOROPLASTIC-RELATED"/>
    <property type="match status" value="1"/>
</dbReference>
<organism evidence="3">
    <name type="scientific">marine metagenome</name>
    <dbReference type="NCBI Taxonomy" id="408172"/>
    <lineage>
        <taxon>unclassified sequences</taxon>
        <taxon>metagenomes</taxon>
        <taxon>ecological metagenomes</taxon>
    </lineage>
</organism>
<dbReference type="InterPro" id="IPR005814">
    <property type="entry name" value="Aminotrans_3"/>
</dbReference>
<keyword evidence="2" id="KW-0663">Pyridoxal phosphate</keyword>
<evidence type="ECO:0000256" key="2">
    <source>
        <dbReference type="ARBA" id="ARBA00022898"/>
    </source>
</evidence>
<evidence type="ECO:0000313" key="3">
    <source>
        <dbReference type="EMBL" id="SVE09477.1"/>
    </source>
</evidence>
<protein>
    <recommendedName>
        <fullName evidence="4">Glutamate-1-semialdehyde 2,1-aminomutase</fullName>
    </recommendedName>
</protein>
<dbReference type="GO" id="GO:0008483">
    <property type="term" value="F:transaminase activity"/>
    <property type="evidence" value="ECO:0007669"/>
    <property type="project" value="InterPro"/>
</dbReference>
<dbReference type="InterPro" id="IPR015421">
    <property type="entry name" value="PyrdxlP-dep_Trfase_major"/>
</dbReference>
<dbReference type="Gene3D" id="3.90.1150.10">
    <property type="entry name" value="Aspartate Aminotransferase, domain 1"/>
    <property type="match status" value="1"/>
</dbReference>